<keyword evidence="1" id="KW-0472">Membrane</keyword>
<sequence length="90" mass="9505">MADRPPTTPIDAERRRVVKQSAAPTRWQSSARWTLVAVVGVVVIGGLGFYWLFLRGDASPPAPARTVVTSTTIVPSTTIASSTAIDGSIP</sequence>
<feature type="transmembrane region" description="Helical" evidence="1">
    <location>
        <begin position="33"/>
        <end position="53"/>
    </location>
</feature>
<keyword evidence="1" id="KW-0812">Transmembrane</keyword>
<dbReference type="AlphaFoldDB" id="A0A6J7K350"/>
<organism evidence="2">
    <name type="scientific">freshwater metagenome</name>
    <dbReference type="NCBI Taxonomy" id="449393"/>
    <lineage>
        <taxon>unclassified sequences</taxon>
        <taxon>metagenomes</taxon>
        <taxon>ecological metagenomes</taxon>
    </lineage>
</organism>
<dbReference type="EMBL" id="CAFBNC010000121">
    <property type="protein sequence ID" value="CAB4950328.1"/>
    <property type="molecule type" value="Genomic_DNA"/>
</dbReference>
<name>A0A6J7K350_9ZZZZ</name>
<keyword evidence="1" id="KW-1133">Transmembrane helix</keyword>
<protein>
    <submittedName>
        <fullName evidence="2">Unannotated protein</fullName>
    </submittedName>
</protein>
<gene>
    <name evidence="2" type="ORF">UFOPK3733_01832</name>
</gene>
<evidence type="ECO:0000313" key="2">
    <source>
        <dbReference type="EMBL" id="CAB4950328.1"/>
    </source>
</evidence>
<proteinExistence type="predicted"/>
<accession>A0A6J7K350</accession>
<reference evidence="2" key="1">
    <citation type="submission" date="2020-05" db="EMBL/GenBank/DDBJ databases">
        <authorList>
            <person name="Chiriac C."/>
            <person name="Salcher M."/>
            <person name="Ghai R."/>
            <person name="Kavagutti S V."/>
        </authorList>
    </citation>
    <scope>NUCLEOTIDE SEQUENCE</scope>
</reference>
<evidence type="ECO:0000256" key="1">
    <source>
        <dbReference type="SAM" id="Phobius"/>
    </source>
</evidence>